<gene>
    <name evidence="2" type="ORF">HDF08_001735</name>
</gene>
<dbReference type="EMBL" id="JACCCU010000001">
    <property type="protein sequence ID" value="NYF89668.1"/>
    <property type="molecule type" value="Genomic_DNA"/>
</dbReference>
<protein>
    <recommendedName>
        <fullName evidence="4">ChaN family lipoprotein</fullName>
    </recommendedName>
</protein>
<name>A0A852V9P7_9BACT</name>
<evidence type="ECO:0000313" key="3">
    <source>
        <dbReference type="Proteomes" id="UP000564385"/>
    </source>
</evidence>
<dbReference type="Pfam" id="PF18950">
    <property type="entry name" value="DUF5694"/>
    <property type="match status" value="1"/>
</dbReference>
<dbReference type="InterPro" id="IPR043749">
    <property type="entry name" value="DUF5694"/>
</dbReference>
<evidence type="ECO:0000256" key="1">
    <source>
        <dbReference type="SAM" id="SignalP"/>
    </source>
</evidence>
<feature type="signal peptide" evidence="1">
    <location>
        <begin position="1"/>
        <end position="22"/>
    </location>
</feature>
<reference evidence="2 3" key="1">
    <citation type="submission" date="2020-07" db="EMBL/GenBank/DDBJ databases">
        <title>Genomic Encyclopedia of Type Strains, Phase IV (KMG-V): Genome sequencing to study the core and pangenomes of soil and plant-associated prokaryotes.</title>
        <authorList>
            <person name="Whitman W."/>
        </authorList>
    </citation>
    <scope>NUCLEOTIDE SEQUENCE [LARGE SCALE GENOMIC DNA]</scope>
    <source>
        <strain evidence="2 3">M8UP22</strain>
    </source>
</reference>
<dbReference type="Proteomes" id="UP000564385">
    <property type="component" value="Unassembled WGS sequence"/>
</dbReference>
<comment type="caution">
    <text evidence="2">The sequence shown here is derived from an EMBL/GenBank/DDBJ whole genome shotgun (WGS) entry which is preliminary data.</text>
</comment>
<dbReference type="AlphaFoldDB" id="A0A852V9P7"/>
<organism evidence="2 3">
    <name type="scientific">Tunturiibacter lichenicola</name>
    <dbReference type="NCBI Taxonomy" id="2051959"/>
    <lineage>
        <taxon>Bacteria</taxon>
        <taxon>Pseudomonadati</taxon>
        <taxon>Acidobacteriota</taxon>
        <taxon>Terriglobia</taxon>
        <taxon>Terriglobales</taxon>
        <taxon>Acidobacteriaceae</taxon>
        <taxon>Tunturiibacter</taxon>
    </lineage>
</organism>
<proteinExistence type="predicted"/>
<keyword evidence="1" id="KW-0732">Signal</keyword>
<evidence type="ECO:0008006" key="4">
    <source>
        <dbReference type="Google" id="ProtNLM"/>
    </source>
</evidence>
<accession>A0A852V9P7</accession>
<sequence length="269" mass="29439">MFPSRCLIAVTSLLTLSIAAVAQHPPADAPVSIMVVANFHMSNPGHDIHNVNAGDVLQPDRQAEIEKITGALASFHPTEVMAEWPADVASQRYAQYLNSTLAPSRNEVVQLGFRLAKASRLSHFYGIDADGDFPYEPVQVFAQAHGQSQLLERANVEMEASTQTQTALLQSKGITATLRYLNDPVLLSHSNSFYRQMLSVGAGTQQPGADLLTAWYHRNFLICANIVQNAHPGDRIVIFYGSGHAFLLRQCVTETPGFVLVEPNSFLPQ</sequence>
<feature type="chain" id="PRO_5032416442" description="ChaN family lipoprotein" evidence="1">
    <location>
        <begin position="23"/>
        <end position="269"/>
    </location>
</feature>
<evidence type="ECO:0000313" key="2">
    <source>
        <dbReference type="EMBL" id="NYF89668.1"/>
    </source>
</evidence>